<protein>
    <submittedName>
        <fullName evidence="1">Uncharacterized protein</fullName>
    </submittedName>
</protein>
<dbReference type="AlphaFoldDB" id="A0A453HYL7"/>
<reference evidence="2" key="1">
    <citation type="journal article" date="2014" name="Science">
        <title>Ancient hybridizations among the ancestral genomes of bread wheat.</title>
        <authorList>
            <consortium name="International Wheat Genome Sequencing Consortium,"/>
            <person name="Marcussen T."/>
            <person name="Sandve S.R."/>
            <person name="Heier L."/>
            <person name="Spannagl M."/>
            <person name="Pfeifer M."/>
            <person name="Jakobsen K.S."/>
            <person name="Wulff B.B."/>
            <person name="Steuernagel B."/>
            <person name="Mayer K.F."/>
            <person name="Olsen O.A."/>
        </authorList>
    </citation>
    <scope>NUCLEOTIDE SEQUENCE [LARGE SCALE GENOMIC DNA]</scope>
    <source>
        <strain evidence="2">cv. AL8/78</strain>
    </source>
</reference>
<name>A0A453HYL7_AEGTS</name>
<dbReference type="EnsemblPlants" id="AET4Gv20360900.20">
    <property type="protein sequence ID" value="AET4Gv20360900.20"/>
    <property type="gene ID" value="AET4Gv20360900"/>
</dbReference>
<reference evidence="1" key="4">
    <citation type="submission" date="2019-03" db="UniProtKB">
        <authorList>
            <consortium name="EnsemblPlants"/>
        </authorList>
    </citation>
    <scope>IDENTIFICATION</scope>
</reference>
<sequence>MIIISKLDNWTTSAGGQQQQHFLMHYSYRLLYLKASMNSPNSTVRRKLIRIGSSEEYLARTRRGSSEDRAGQRG</sequence>
<evidence type="ECO:0000313" key="2">
    <source>
        <dbReference type="Proteomes" id="UP000015105"/>
    </source>
</evidence>
<reference evidence="1" key="5">
    <citation type="journal article" date="2021" name="G3 (Bethesda)">
        <title>Aegilops tauschii genome assembly Aet v5.0 features greater sequence contiguity and improved annotation.</title>
        <authorList>
            <person name="Wang L."/>
            <person name="Zhu T."/>
            <person name="Rodriguez J.C."/>
            <person name="Deal K.R."/>
            <person name="Dubcovsky J."/>
            <person name="McGuire P.E."/>
            <person name="Lux T."/>
            <person name="Spannagl M."/>
            <person name="Mayer K.F.X."/>
            <person name="Baldrich P."/>
            <person name="Meyers B.C."/>
            <person name="Huo N."/>
            <person name="Gu Y.Q."/>
            <person name="Zhou H."/>
            <person name="Devos K.M."/>
            <person name="Bennetzen J.L."/>
            <person name="Unver T."/>
            <person name="Budak H."/>
            <person name="Gulick P.J."/>
            <person name="Galiba G."/>
            <person name="Kalapos B."/>
            <person name="Nelson D.R."/>
            <person name="Li P."/>
            <person name="You F.M."/>
            <person name="Luo M.C."/>
            <person name="Dvorak J."/>
        </authorList>
    </citation>
    <scope>NUCLEOTIDE SEQUENCE [LARGE SCALE GENOMIC DNA]</scope>
    <source>
        <strain evidence="1">cv. AL8/78</strain>
    </source>
</reference>
<dbReference type="Gramene" id="AET4Gv20360900.20">
    <property type="protein sequence ID" value="AET4Gv20360900.20"/>
    <property type="gene ID" value="AET4Gv20360900"/>
</dbReference>
<keyword evidence="2" id="KW-1185">Reference proteome</keyword>
<organism evidence="1 2">
    <name type="scientific">Aegilops tauschii subsp. strangulata</name>
    <name type="common">Goatgrass</name>
    <dbReference type="NCBI Taxonomy" id="200361"/>
    <lineage>
        <taxon>Eukaryota</taxon>
        <taxon>Viridiplantae</taxon>
        <taxon>Streptophyta</taxon>
        <taxon>Embryophyta</taxon>
        <taxon>Tracheophyta</taxon>
        <taxon>Spermatophyta</taxon>
        <taxon>Magnoliopsida</taxon>
        <taxon>Liliopsida</taxon>
        <taxon>Poales</taxon>
        <taxon>Poaceae</taxon>
        <taxon>BOP clade</taxon>
        <taxon>Pooideae</taxon>
        <taxon>Triticodae</taxon>
        <taxon>Triticeae</taxon>
        <taxon>Triticinae</taxon>
        <taxon>Aegilops</taxon>
    </lineage>
</organism>
<reference evidence="1" key="3">
    <citation type="journal article" date="2017" name="Nature">
        <title>Genome sequence of the progenitor of the wheat D genome Aegilops tauschii.</title>
        <authorList>
            <person name="Luo M.C."/>
            <person name="Gu Y.Q."/>
            <person name="Puiu D."/>
            <person name="Wang H."/>
            <person name="Twardziok S.O."/>
            <person name="Deal K.R."/>
            <person name="Huo N."/>
            <person name="Zhu T."/>
            <person name="Wang L."/>
            <person name="Wang Y."/>
            <person name="McGuire P.E."/>
            <person name="Liu S."/>
            <person name="Long H."/>
            <person name="Ramasamy R.K."/>
            <person name="Rodriguez J.C."/>
            <person name="Van S.L."/>
            <person name="Yuan L."/>
            <person name="Wang Z."/>
            <person name="Xia Z."/>
            <person name="Xiao L."/>
            <person name="Anderson O.D."/>
            <person name="Ouyang S."/>
            <person name="Liang Y."/>
            <person name="Zimin A.V."/>
            <person name="Pertea G."/>
            <person name="Qi P."/>
            <person name="Bennetzen J.L."/>
            <person name="Dai X."/>
            <person name="Dawson M.W."/>
            <person name="Muller H.G."/>
            <person name="Kugler K."/>
            <person name="Rivarola-Duarte L."/>
            <person name="Spannagl M."/>
            <person name="Mayer K.F.X."/>
            <person name="Lu F.H."/>
            <person name="Bevan M.W."/>
            <person name="Leroy P."/>
            <person name="Li P."/>
            <person name="You F.M."/>
            <person name="Sun Q."/>
            <person name="Liu Z."/>
            <person name="Lyons E."/>
            <person name="Wicker T."/>
            <person name="Salzberg S.L."/>
            <person name="Devos K.M."/>
            <person name="Dvorak J."/>
        </authorList>
    </citation>
    <scope>NUCLEOTIDE SEQUENCE [LARGE SCALE GENOMIC DNA]</scope>
    <source>
        <strain evidence="1">cv. AL8/78</strain>
    </source>
</reference>
<proteinExistence type="predicted"/>
<accession>A0A453HYL7</accession>
<dbReference type="Proteomes" id="UP000015105">
    <property type="component" value="Chromosome 4D"/>
</dbReference>
<reference evidence="2" key="2">
    <citation type="journal article" date="2017" name="Nat. Plants">
        <title>The Aegilops tauschii genome reveals multiple impacts of transposons.</title>
        <authorList>
            <person name="Zhao G."/>
            <person name="Zou C."/>
            <person name="Li K."/>
            <person name="Wang K."/>
            <person name="Li T."/>
            <person name="Gao L."/>
            <person name="Zhang X."/>
            <person name="Wang H."/>
            <person name="Yang Z."/>
            <person name="Liu X."/>
            <person name="Jiang W."/>
            <person name="Mao L."/>
            <person name="Kong X."/>
            <person name="Jiao Y."/>
            <person name="Jia J."/>
        </authorList>
    </citation>
    <scope>NUCLEOTIDE SEQUENCE [LARGE SCALE GENOMIC DNA]</scope>
    <source>
        <strain evidence="2">cv. AL8/78</strain>
    </source>
</reference>
<evidence type="ECO:0000313" key="1">
    <source>
        <dbReference type="EnsemblPlants" id="AET4Gv20360900.20"/>
    </source>
</evidence>